<feature type="transmembrane region" description="Helical" evidence="2">
    <location>
        <begin position="693"/>
        <end position="717"/>
    </location>
</feature>
<dbReference type="EMBL" id="JARBJD010000717">
    <property type="protein sequence ID" value="KAK2940204.1"/>
    <property type="molecule type" value="Genomic_DNA"/>
</dbReference>
<comment type="caution">
    <text evidence="4">The sequence shown here is derived from an EMBL/GenBank/DDBJ whole genome shotgun (WGS) entry which is preliminary data.</text>
</comment>
<keyword evidence="2" id="KW-0472">Membrane</keyword>
<keyword evidence="2" id="KW-0812">Transmembrane</keyword>
<sequence>MNAQLDKYINTDEPTGARAVDHSLYAIIGSSTLSLTKIALYRANRNQINKVGVIRLWAHECTRTFSHPFFYLPNQQPDEDGRLSLNNQPVCAFFARAMGCVCADARYGTKDKCTGRAEFTGCVIQTDLCKATKAHDMSRTYLQQAYLLLSKENMDLDRIMLFLDKAIGFERDSRDVYQLLLRQYPNSAQVIRGYGALLRDIYRDDDTTMLMFTEANIIEEDTTLTETMSRVSGGSKLSSIAGRSSGQQKKKKNRNDSGATLQSSAGIHERDLHGQHQSHQQSVREESNHAPRGTGRSVPGSFGDALIFDDGIRRHPHHHPTQVVNMNLIDLVNNIANVAALIIINEGFWNTSLAVQYVDIAVGGASVVHHLIVLIVQYVQTINKLKRERREDDVLKLKLRLDETEVTDEELELNTERGQVNDDETMKMMLISQGMNPQMIAMMQIAEMMGKKNQDDEENEEDENEKKNELKDGEKVETKSLKAKREAEEEEKENKKKKGRNDLTPQQIDLLNKMSNFVPNSFSVRVVIGIIQIVGVCRGGAEGQWIDSRHISSDICHMKALLASEGSSSQNVIPTGDQIFDTLSIEPTMKNGSSVNALMFESTESMPYDPADCAVEIRIYGLTGNFSGLQALILKHIEAARMIATAPNPYNGMPLSNENVQIMGSLLVYDLRGGFKMLLEAVISEMTKTISEFQILLIISFIVAFFLACVAFFAFIVPSNPSRRQWRTGQKH</sequence>
<evidence type="ECO:0000313" key="5">
    <source>
        <dbReference type="Proteomes" id="UP001281761"/>
    </source>
</evidence>
<dbReference type="Pfam" id="PF25474">
    <property type="entry name" value="TPR_TmcB"/>
    <property type="match status" value="1"/>
</dbReference>
<accession>A0ABQ9WL64</accession>
<name>A0ABQ9WL64_9EUKA</name>
<feature type="region of interest" description="Disordered" evidence="1">
    <location>
        <begin position="450"/>
        <end position="504"/>
    </location>
</feature>
<proteinExistence type="predicted"/>
<feature type="compositionally biased region" description="Polar residues" evidence="1">
    <location>
        <begin position="225"/>
        <end position="247"/>
    </location>
</feature>
<organism evidence="4 5">
    <name type="scientific">Blattamonas nauphoetae</name>
    <dbReference type="NCBI Taxonomy" id="2049346"/>
    <lineage>
        <taxon>Eukaryota</taxon>
        <taxon>Metamonada</taxon>
        <taxon>Preaxostyla</taxon>
        <taxon>Oxymonadida</taxon>
        <taxon>Blattamonas</taxon>
    </lineage>
</organism>
<gene>
    <name evidence="4" type="ORF">BLNAU_24883</name>
</gene>
<feature type="compositionally biased region" description="Basic and acidic residues" evidence="1">
    <location>
        <begin position="464"/>
        <end position="487"/>
    </location>
</feature>
<evidence type="ECO:0000256" key="2">
    <source>
        <dbReference type="SAM" id="Phobius"/>
    </source>
</evidence>
<feature type="region of interest" description="Disordered" evidence="1">
    <location>
        <begin position="225"/>
        <end position="301"/>
    </location>
</feature>
<evidence type="ECO:0000313" key="4">
    <source>
        <dbReference type="EMBL" id="KAK2940204.1"/>
    </source>
</evidence>
<keyword evidence="2" id="KW-1133">Transmembrane helix</keyword>
<keyword evidence="5" id="KW-1185">Reference proteome</keyword>
<feature type="domain" description="TmcB/TmcC TPR repeats" evidence="3">
    <location>
        <begin position="129"/>
        <end position="221"/>
    </location>
</feature>
<protein>
    <recommendedName>
        <fullName evidence="3">TmcB/TmcC TPR repeats domain-containing protein</fullName>
    </recommendedName>
</protein>
<dbReference type="Proteomes" id="UP001281761">
    <property type="component" value="Unassembled WGS sequence"/>
</dbReference>
<evidence type="ECO:0000259" key="3">
    <source>
        <dbReference type="Pfam" id="PF25474"/>
    </source>
</evidence>
<evidence type="ECO:0000256" key="1">
    <source>
        <dbReference type="SAM" id="MobiDB-lite"/>
    </source>
</evidence>
<feature type="compositionally biased region" description="Polar residues" evidence="1">
    <location>
        <begin position="256"/>
        <end position="265"/>
    </location>
</feature>
<dbReference type="InterPro" id="IPR057352">
    <property type="entry name" value="TPR_TmcB/C"/>
</dbReference>
<reference evidence="4 5" key="1">
    <citation type="journal article" date="2022" name="bioRxiv">
        <title>Genomics of Preaxostyla Flagellates Illuminates Evolutionary Transitions and the Path Towards Mitochondrial Loss.</title>
        <authorList>
            <person name="Novak L.V.F."/>
            <person name="Treitli S.C."/>
            <person name="Pyrih J."/>
            <person name="Halakuc P."/>
            <person name="Pipaliya S.V."/>
            <person name="Vacek V."/>
            <person name="Brzon O."/>
            <person name="Soukal P."/>
            <person name="Eme L."/>
            <person name="Dacks J.B."/>
            <person name="Karnkowska A."/>
            <person name="Elias M."/>
            <person name="Hampl V."/>
        </authorList>
    </citation>
    <scope>NUCLEOTIDE SEQUENCE [LARGE SCALE GENOMIC DNA]</scope>
    <source>
        <strain evidence="4">NAU3</strain>
        <tissue evidence="4">Gut</tissue>
    </source>
</reference>